<name>H2C7I7_9CREN</name>
<evidence type="ECO:0000313" key="2">
    <source>
        <dbReference type="Proteomes" id="UP000003980"/>
    </source>
</evidence>
<dbReference type="EMBL" id="JH597770">
    <property type="protein sequence ID" value="EHP68113.1"/>
    <property type="molecule type" value="Genomic_DNA"/>
</dbReference>
<dbReference type="HOGENOM" id="CLU_122250_0_0_2"/>
<protein>
    <submittedName>
        <fullName evidence="1">Uncharacterized protein</fullName>
    </submittedName>
</protein>
<organism evidence="1 2">
    <name type="scientific">Metallosphaera yellowstonensis MK1</name>
    <dbReference type="NCBI Taxonomy" id="671065"/>
    <lineage>
        <taxon>Archaea</taxon>
        <taxon>Thermoproteota</taxon>
        <taxon>Thermoprotei</taxon>
        <taxon>Sulfolobales</taxon>
        <taxon>Sulfolobaceae</taxon>
        <taxon>Metallosphaera</taxon>
    </lineage>
</organism>
<keyword evidence="2" id="KW-1185">Reference proteome</keyword>
<dbReference type="RefSeq" id="WP_009074199.1">
    <property type="nucleotide sequence ID" value="NZ_JH597770.1"/>
</dbReference>
<accession>H2C7I7</accession>
<proteinExistence type="predicted"/>
<dbReference type="STRING" id="671065.MetMK1DRAFT_00025360"/>
<dbReference type="eggNOG" id="arCOG04294">
    <property type="taxonomic scope" value="Archaea"/>
</dbReference>
<gene>
    <name evidence="1" type="ORF">MetMK1DRAFT_00025360</name>
</gene>
<reference evidence="1 2" key="1">
    <citation type="submission" date="2012-01" db="EMBL/GenBank/DDBJ databases">
        <title>Improved High-Quality Draft sequence of Metallosphaera yellowstonensis MK1.</title>
        <authorList>
            <consortium name="US DOE Joint Genome Institute"/>
            <person name="Lucas S."/>
            <person name="Han J."/>
            <person name="Cheng J.-F."/>
            <person name="Goodwin L."/>
            <person name="Pitluck S."/>
            <person name="Peters L."/>
            <person name="Teshima H."/>
            <person name="Detter J.C."/>
            <person name="Han C."/>
            <person name="Tapia R."/>
            <person name="Land M."/>
            <person name="Hauser L."/>
            <person name="Kyrpides N."/>
            <person name="Kozubal M."/>
            <person name="Macur R.E."/>
            <person name="Jay Z."/>
            <person name="Inskeep W."/>
            <person name="Woyke T."/>
        </authorList>
    </citation>
    <scope>NUCLEOTIDE SEQUENCE [LARGE SCALE GENOMIC DNA]</scope>
    <source>
        <strain evidence="1 2">MK1</strain>
    </source>
</reference>
<evidence type="ECO:0000313" key="1">
    <source>
        <dbReference type="EMBL" id="EHP68113.1"/>
    </source>
</evidence>
<sequence>MALTTGFPLLDSLISEDKIVEFYSLDRELLTLFYHRVIAVSSPVQVVLVGERGGLDPNMVERFQRIYGVTGEIRVRRAFKVEDVSQVLKVVRGEAVIVDPYQHRKCYSNIVKYLRLDGSRKYIFSFMDREREGSLFGAHSAGSILKLSRTKGGFKVEIIKSVTLGRLEIPFATWEIFGRSESGLIRWII</sequence>
<dbReference type="Proteomes" id="UP000003980">
    <property type="component" value="Unassembled WGS sequence"/>
</dbReference>
<dbReference type="AlphaFoldDB" id="H2C7I7"/>